<name>A0AAJ0BQS2_9PEZI</name>
<evidence type="ECO:0000313" key="3">
    <source>
        <dbReference type="EMBL" id="KAK1761688.1"/>
    </source>
</evidence>
<feature type="compositionally biased region" description="Basic and acidic residues" evidence="2">
    <location>
        <begin position="10"/>
        <end position="24"/>
    </location>
</feature>
<dbReference type="Proteomes" id="UP001244011">
    <property type="component" value="Unassembled WGS sequence"/>
</dbReference>
<feature type="region of interest" description="Disordered" evidence="2">
    <location>
        <begin position="1"/>
        <end position="48"/>
    </location>
</feature>
<reference evidence="3" key="1">
    <citation type="submission" date="2023-06" db="EMBL/GenBank/DDBJ databases">
        <title>Genome-scale phylogeny and comparative genomics of the fungal order Sordariales.</title>
        <authorList>
            <consortium name="Lawrence Berkeley National Laboratory"/>
            <person name="Hensen N."/>
            <person name="Bonometti L."/>
            <person name="Westerberg I."/>
            <person name="Brannstrom I.O."/>
            <person name="Guillou S."/>
            <person name="Cros-Aarteil S."/>
            <person name="Calhoun S."/>
            <person name="Haridas S."/>
            <person name="Kuo A."/>
            <person name="Mondo S."/>
            <person name="Pangilinan J."/>
            <person name="Riley R."/>
            <person name="Labutti K."/>
            <person name="Andreopoulos B."/>
            <person name="Lipzen A."/>
            <person name="Chen C."/>
            <person name="Yanf M."/>
            <person name="Daum C."/>
            <person name="Ng V."/>
            <person name="Clum A."/>
            <person name="Steindorff A."/>
            <person name="Ohm R."/>
            <person name="Martin F."/>
            <person name="Silar P."/>
            <person name="Natvig D."/>
            <person name="Lalanne C."/>
            <person name="Gautier V."/>
            <person name="Ament-Velasquez S.L."/>
            <person name="Kruys A."/>
            <person name="Hutchinson M.I."/>
            <person name="Powell A.J."/>
            <person name="Barry K."/>
            <person name="Miller A.N."/>
            <person name="Grigoriev I.V."/>
            <person name="Debuchy R."/>
            <person name="Gladieux P."/>
            <person name="Thoren M.H."/>
            <person name="Johannesson H."/>
        </authorList>
    </citation>
    <scope>NUCLEOTIDE SEQUENCE</scope>
    <source>
        <strain evidence="3">8032-3</strain>
    </source>
</reference>
<comment type="caution">
    <text evidence="3">The sequence shown here is derived from an EMBL/GenBank/DDBJ whole genome shotgun (WGS) entry which is preliminary data.</text>
</comment>
<evidence type="ECO:0000313" key="4">
    <source>
        <dbReference type="Proteomes" id="UP001244011"/>
    </source>
</evidence>
<gene>
    <name evidence="3" type="ORF">QBC33DRAFT_520228</name>
</gene>
<evidence type="ECO:0000256" key="2">
    <source>
        <dbReference type="SAM" id="MobiDB-lite"/>
    </source>
</evidence>
<proteinExistence type="predicted"/>
<keyword evidence="4" id="KW-1185">Reference proteome</keyword>
<dbReference type="AlphaFoldDB" id="A0AAJ0BQS2"/>
<keyword evidence="1" id="KW-0175">Coiled coil</keyword>
<sequence>MSLCSTRLKTAKEANTDVPAREGRPNPIRSSVTAPGKHPPRNMRPAHKPEIGTKTVTINLDKYKSHTGKKYETVDAIESKQRRVEALKRKQDTLASRLKHLESLKLIKEMRAESKTERLGGSIGCDFHNAICAVRARLEEEGPSRLELWSLLVWNGSSERIVGKQVRVIPGFMIAMTTDWPIGQKRDPVLRKEHLEILPSGAVELGSDCRRCGTCAIFDMAPGRRALSSSVLPVPGGPWSVSWIRSWRSIRLKCSDSKFAIEGSRIYSTPTYSLTFDLPCDAYGWQPT</sequence>
<dbReference type="EMBL" id="MU839056">
    <property type="protein sequence ID" value="KAK1761688.1"/>
    <property type="molecule type" value="Genomic_DNA"/>
</dbReference>
<feature type="coiled-coil region" evidence="1">
    <location>
        <begin position="77"/>
        <end position="104"/>
    </location>
</feature>
<organism evidence="3 4">
    <name type="scientific">Phialemonium atrogriseum</name>
    <dbReference type="NCBI Taxonomy" id="1093897"/>
    <lineage>
        <taxon>Eukaryota</taxon>
        <taxon>Fungi</taxon>
        <taxon>Dikarya</taxon>
        <taxon>Ascomycota</taxon>
        <taxon>Pezizomycotina</taxon>
        <taxon>Sordariomycetes</taxon>
        <taxon>Sordariomycetidae</taxon>
        <taxon>Cephalothecales</taxon>
        <taxon>Cephalothecaceae</taxon>
        <taxon>Phialemonium</taxon>
    </lineage>
</organism>
<evidence type="ECO:0000256" key="1">
    <source>
        <dbReference type="SAM" id="Coils"/>
    </source>
</evidence>
<dbReference type="RefSeq" id="XP_060277901.1">
    <property type="nucleotide sequence ID" value="XM_060426354.1"/>
</dbReference>
<dbReference type="GeneID" id="85309541"/>
<protein>
    <submittedName>
        <fullName evidence="3">Uncharacterized protein</fullName>
    </submittedName>
</protein>
<accession>A0AAJ0BQS2</accession>